<dbReference type="InterPro" id="IPR025745">
    <property type="entry name" value="Mrr-like_N_dom"/>
</dbReference>
<dbReference type="Gene3D" id="3.40.1350.10">
    <property type="match status" value="1"/>
</dbReference>
<dbReference type="OrthoDB" id="9803736at2"/>
<dbReference type="GO" id="GO:0003677">
    <property type="term" value="F:DNA binding"/>
    <property type="evidence" value="ECO:0007669"/>
    <property type="project" value="InterPro"/>
</dbReference>
<keyword evidence="4" id="KW-1185">Reference proteome</keyword>
<proteinExistence type="predicted"/>
<organism evidence="3 4">
    <name type="scientific">Tepidamorphus gemmatus</name>
    <dbReference type="NCBI Taxonomy" id="747076"/>
    <lineage>
        <taxon>Bacteria</taxon>
        <taxon>Pseudomonadati</taxon>
        <taxon>Pseudomonadota</taxon>
        <taxon>Alphaproteobacteria</taxon>
        <taxon>Hyphomicrobiales</taxon>
        <taxon>Tepidamorphaceae</taxon>
        <taxon>Tepidamorphus</taxon>
    </lineage>
</organism>
<dbReference type="EMBL" id="SMAK01000013">
    <property type="protein sequence ID" value="TCT05396.1"/>
    <property type="molecule type" value="Genomic_DNA"/>
</dbReference>
<dbReference type="RefSeq" id="WP_132807679.1">
    <property type="nucleotide sequence ID" value="NZ_SMAK01000013.1"/>
</dbReference>
<dbReference type="Pfam" id="PF04471">
    <property type="entry name" value="Mrr_cat"/>
    <property type="match status" value="1"/>
</dbReference>
<gene>
    <name evidence="3" type="ORF">EDC22_11317</name>
</gene>
<dbReference type="GO" id="GO:0009307">
    <property type="term" value="P:DNA restriction-modification system"/>
    <property type="evidence" value="ECO:0007669"/>
    <property type="project" value="InterPro"/>
</dbReference>
<dbReference type="PANTHER" id="PTHR30015:SF7">
    <property type="entry name" value="TYPE IV METHYL-DIRECTED RESTRICTION ENZYME ECOKMRR"/>
    <property type="match status" value="1"/>
</dbReference>
<dbReference type="PROSITE" id="PS50890">
    <property type="entry name" value="PUA"/>
    <property type="match status" value="1"/>
</dbReference>
<evidence type="ECO:0000313" key="4">
    <source>
        <dbReference type="Proteomes" id="UP000295678"/>
    </source>
</evidence>
<evidence type="ECO:0000259" key="2">
    <source>
        <dbReference type="Pfam" id="PF14338"/>
    </source>
</evidence>
<protein>
    <submittedName>
        <fullName evidence="3">Restriction system protein</fullName>
    </submittedName>
</protein>
<dbReference type="PANTHER" id="PTHR30015">
    <property type="entry name" value="MRR RESTRICTION SYSTEM PROTEIN"/>
    <property type="match status" value="1"/>
</dbReference>
<accession>A0A4R3LYR8</accession>
<feature type="domain" description="Restriction system protein Mrr-like N-terminal" evidence="2">
    <location>
        <begin position="6"/>
        <end position="90"/>
    </location>
</feature>
<dbReference type="GO" id="GO:0015666">
    <property type="term" value="F:restriction endodeoxyribonuclease activity"/>
    <property type="evidence" value="ECO:0007669"/>
    <property type="project" value="TreeGrafter"/>
</dbReference>
<dbReference type="InterPro" id="IPR052906">
    <property type="entry name" value="Type_IV_Methyl-Rstrct_Enzyme"/>
</dbReference>
<evidence type="ECO:0000259" key="1">
    <source>
        <dbReference type="Pfam" id="PF04471"/>
    </source>
</evidence>
<dbReference type="InterPro" id="IPR011335">
    <property type="entry name" value="Restrct_endonuc-II-like"/>
</dbReference>
<reference evidence="3 4" key="1">
    <citation type="submission" date="2019-03" db="EMBL/GenBank/DDBJ databases">
        <title>Genomic Encyclopedia of Type Strains, Phase IV (KMG-IV): sequencing the most valuable type-strain genomes for metagenomic binning, comparative biology and taxonomic classification.</title>
        <authorList>
            <person name="Goeker M."/>
        </authorList>
    </citation>
    <scope>NUCLEOTIDE SEQUENCE [LARGE SCALE GENOMIC DNA]</scope>
    <source>
        <strain evidence="3 4">DSM 19345</strain>
    </source>
</reference>
<dbReference type="Pfam" id="PF14338">
    <property type="entry name" value="Mrr_N"/>
    <property type="match status" value="1"/>
</dbReference>
<comment type="caution">
    <text evidence="3">The sequence shown here is derived from an EMBL/GenBank/DDBJ whole genome shotgun (WGS) entry which is preliminary data.</text>
</comment>
<evidence type="ECO:0000313" key="3">
    <source>
        <dbReference type="EMBL" id="TCT05396.1"/>
    </source>
</evidence>
<dbReference type="SUPFAM" id="SSF52980">
    <property type="entry name" value="Restriction endonuclease-like"/>
    <property type="match status" value="1"/>
</dbReference>
<dbReference type="AlphaFoldDB" id="A0A4R3LYR8"/>
<dbReference type="InterPro" id="IPR007560">
    <property type="entry name" value="Restrct_endonuc_IV_Mrr"/>
</dbReference>
<dbReference type="InterPro" id="IPR011856">
    <property type="entry name" value="tRNA_endonuc-like_dom_sf"/>
</dbReference>
<feature type="domain" description="Restriction endonuclease type IV Mrr" evidence="1">
    <location>
        <begin position="159"/>
        <end position="278"/>
    </location>
</feature>
<dbReference type="Proteomes" id="UP000295678">
    <property type="component" value="Unassembled WGS sequence"/>
</dbReference>
<name>A0A4R3LYR8_9HYPH</name>
<sequence length="306" mass="33716">MPVPDFQTVMLPVLRLANGGEVRASDAVDRISDEFHLTPDERAELLPSGRQAKIANRVHWAVTYLVKAGLLSRPRRGVFAITERGREVLANPPARIDINFLSQFDGFDQFRTKPSEDIEGEPSTEPTATLAAGTPDERIEAAFNDLNVTLRAELLDRVQTMHPTAFEKLIIDLMLGMGYGAGGSSKHLGRTSDGGVDGVINEDVLGLDIIYLQAKRYATGNAIGVEKIREFAGALDERGATKGVFVTTSHFAPQARAYAQRSPKRLVLMDGEELTRLLVQYGIGVRVYRNVEMKKLDTDYFDDLGL</sequence>